<name>A0ABS7YIS3_9VIBR</name>
<dbReference type="SUPFAM" id="SSF58104">
    <property type="entry name" value="Methyl-accepting chemotaxis protein (MCP) signaling domain"/>
    <property type="match status" value="1"/>
</dbReference>
<dbReference type="SMART" id="SM00283">
    <property type="entry name" value="MA"/>
    <property type="match status" value="1"/>
</dbReference>
<protein>
    <submittedName>
        <fullName evidence="6">Methyl-accepting chemotaxis protein</fullName>
    </submittedName>
</protein>
<evidence type="ECO:0000256" key="1">
    <source>
        <dbReference type="ARBA" id="ARBA00004370"/>
    </source>
</evidence>
<keyword evidence="7" id="KW-1185">Reference proteome</keyword>
<keyword evidence="2 4" id="KW-0807">Transducer</keyword>
<dbReference type="PRINTS" id="PR00260">
    <property type="entry name" value="CHEMTRNSDUCR"/>
</dbReference>
<reference evidence="7" key="1">
    <citation type="submission" date="2023-07" db="EMBL/GenBank/DDBJ databases">
        <title>Molecular identification of indigenous halophilic bacteria isolated from red sea cost, biodegradation of synthetic dyes and assessment of degraded metabolite toxicity.</title>
        <authorList>
            <person name="Chaieb K."/>
            <person name="Altayb H.N."/>
        </authorList>
    </citation>
    <scope>NUCLEOTIDE SEQUENCE [LARGE SCALE GENOMIC DNA]</scope>
    <source>
        <strain evidence="7">K20</strain>
    </source>
</reference>
<dbReference type="PANTHER" id="PTHR32089">
    <property type="entry name" value="METHYL-ACCEPTING CHEMOTAXIS PROTEIN MCPB"/>
    <property type="match status" value="1"/>
</dbReference>
<sequence length="138" mass="14556">MEQGVQESFSKLEKLDGLANEVAKIVKTISEIADQTNLLALNAAIEAARAGDQGRGFAVVADEVRQLAIKTSKSTEEISSVVSKNVSLTKDVTATIKGVSHVSTDTNNHLTEVASIMNEIHKGAEDVSGAVSALHLNE</sequence>
<evidence type="ECO:0000256" key="4">
    <source>
        <dbReference type="PROSITE-ProRule" id="PRU00284"/>
    </source>
</evidence>
<evidence type="ECO:0000259" key="5">
    <source>
        <dbReference type="PROSITE" id="PS50111"/>
    </source>
</evidence>
<dbReference type="PROSITE" id="PS50111">
    <property type="entry name" value="CHEMOTAXIS_TRANSDUC_2"/>
    <property type="match status" value="1"/>
</dbReference>
<evidence type="ECO:0000313" key="6">
    <source>
        <dbReference type="EMBL" id="MCA2015581.1"/>
    </source>
</evidence>
<proteinExistence type="inferred from homology"/>
<gene>
    <name evidence="6" type="ORF">LDJ79_05615</name>
</gene>
<comment type="subcellular location">
    <subcellularLocation>
        <location evidence="1">Membrane</location>
    </subcellularLocation>
</comment>
<comment type="caution">
    <text evidence="6">The sequence shown here is derived from an EMBL/GenBank/DDBJ whole genome shotgun (WGS) entry which is preliminary data.</text>
</comment>
<evidence type="ECO:0000256" key="2">
    <source>
        <dbReference type="ARBA" id="ARBA00023224"/>
    </source>
</evidence>
<accession>A0ABS7YIS3</accession>
<dbReference type="Pfam" id="PF00015">
    <property type="entry name" value="MCPsignal"/>
    <property type="match status" value="1"/>
</dbReference>
<dbReference type="Proteomes" id="UP001199044">
    <property type="component" value="Unassembled WGS sequence"/>
</dbReference>
<dbReference type="InterPro" id="IPR004090">
    <property type="entry name" value="Chemotax_Me-accpt_rcpt"/>
</dbReference>
<dbReference type="PANTHER" id="PTHR32089:SF112">
    <property type="entry name" value="LYSOZYME-LIKE PROTEIN-RELATED"/>
    <property type="match status" value="1"/>
</dbReference>
<feature type="domain" description="Methyl-accepting transducer" evidence="5">
    <location>
        <begin position="1"/>
        <end position="138"/>
    </location>
</feature>
<dbReference type="Gene3D" id="1.10.287.950">
    <property type="entry name" value="Methyl-accepting chemotaxis protein"/>
    <property type="match status" value="1"/>
</dbReference>
<organism evidence="6 7">
    <name type="scientific">Vibrio tritonius</name>
    <dbReference type="NCBI Taxonomy" id="1435069"/>
    <lineage>
        <taxon>Bacteria</taxon>
        <taxon>Pseudomonadati</taxon>
        <taxon>Pseudomonadota</taxon>
        <taxon>Gammaproteobacteria</taxon>
        <taxon>Vibrionales</taxon>
        <taxon>Vibrionaceae</taxon>
        <taxon>Vibrio</taxon>
    </lineage>
</organism>
<dbReference type="EMBL" id="JAIWIU010000032">
    <property type="protein sequence ID" value="MCA2015581.1"/>
    <property type="molecule type" value="Genomic_DNA"/>
</dbReference>
<evidence type="ECO:0000313" key="7">
    <source>
        <dbReference type="Proteomes" id="UP001199044"/>
    </source>
</evidence>
<comment type="similarity">
    <text evidence="3">Belongs to the methyl-accepting chemotaxis (MCP) protein family.</text>
</comment>
<evidence type="ECO:0000256" key="3">
    <source>
        <dbReference type="ARBA" id="ARBA00029447"/>
    </source>
</evidence>
<dbReference type="InterPro" id="IPR004089">
    <property type="entry name" value="MCPsignal_dom"/>
</dbReference>